<proteinExistence type="predicted"/>
<reference evidence="4 5" key="1">
    <citation type="submission" date="2016-03" db="EMBL/GenBank/DDBJ databases">
        <title>EvidentialGene: Evidence-directed Construction of Genes on Genomes.</title>
        <authorList>
            <person name="Gilbert D.G."/>
            <person name="Choi J.-H."/>
            <person name="Mockaitis K."/>
            <person name="Colbourne J."/>
            <person name="Pfrender M."/>
        </authorList>
    </citation>
    <scope>NUCLEOTIDE SEQUENCE [LARGE SCALE GENOMIC DNA]</scope>
    <source>
        <strain evidence="4 5">Xinb3</strain>
        <tissue evidence="4">Complete organism</tissue>
    </source>
</reference>
<keyword evidence="5" id="KW-1185">Reference proteome</keyword>
<evidence type="ECO:0000256" key="2">
    <source>
        <dbReference type="ARBA" id="ARBA00023180"/>
    </source>
</evidence>
<evidence type="ECO:0000313" key="5">
    <source>
        <dbReference type="Proteomes" id="UP000076858"/>
    </source>
</evidence>
<dbReference type="PANTHER" id="PTHR33562:SF22">
    <property type="entry name" value="PROTEIN QUIVER"/>
    <property type="match status" value="1"/>
</dbReference>
<sequence length="258" mass="28443">MQLDHANGTNDVINPFKQFDICRAQQYHLITLENGSGGKQRENESNPEGERSRLRPPGDWRTLSPSSVFSFFCCQAQNHFNMNILSLLTIGVILLVTDAQGAVKRCFKCRSRGELGDCRNPDESTSSLSSTGRNPFLSSSDRDQTTRSNSNAFGANFDSSSSWSGVEAVPCSSGWCAKVIEGKGTFKAEEYGMATERMCLQRPPQDLRERCAMTVRGSQEVFMCFCKGDLCNGQPSFTASLHLIVGLALSALLVWRTL</sequence>
<protein>
    <submittedName>
        <fullName evidence="4">Protein quiver</fullName>
    </submittedName>
</protein>
<dbReference type="GO" id="GO:0030431">
    <property type="term" value="P:sleep"/>
    <property type="evidence" value="ECO:0007669"/>
    <property type="project" value="InterPro"/>
</dbReference>
<feature type="compositionally biased region" description="Basic and acidic residues" evidence="3">
    <location>
        <begin position="39"/>
        <end position="58"/>
    </location>
</feature>
<evidence type="ECO:0000313" key="4">
    <source>
        <dbReference type="EMBL" id="KZS13993.1"/>
    </source>
</evidence>
<dbReference type="Proteomes" id="UP000076858">
    <property type="component" value="Unassembled WGS sequence"/>
</dbReference>
<gene>
    <name evidence="4" type="ORF">APZ42_020606</name>
</gene>
<dbReference type="Pfam" id="PF17064">
    <property type="entry name" value="QVR"/>
    <property type="match status" value="1"/>
</dbReference>
<dbReference type="OrthoDB" id="9988013at2759"/>
<dbReference type="GO" id="GO:0032222">
    <property type="term" value="P:regulation of synaptic transmission, cholinergic"/>
    <property type="evidence" value="ECO:0007669"/>
    <property type="project" value="InterPro"/>
</dbReference>
<keyword evidence="1" id="KW-0732">Signal</keyword>
<feature type="compositionally biased region" description="Polar residues" evidence="3">
    <location>
        <begin position="123"/>
        <end position="139"/>
    </location>
</feature>
<name>A0A164X9G5_9CRUS</name>
<comment type="caution">
    <text evidence="4">The sequence shown here is derived from an EMBL/GenBank/DDBJ whole genome shotgun (WGS) entry which is preliminary data.</text>
</comment>
<dbReference type="EMBL" id="LRGB01001005">
    <property type="protein sequence ID" value="KZS13993.1"/>
    <property type="molecule type" value="Genomic_DNA"/>
</dbReference>
<dbReference type="InterPro" id="IPR031424">
    <property type="entry name" value="QVR-like"/>
</dbReference>
<organism evidence="4 5">
    <name type="scientific">Daphnia magna</name>
    <dbReference type="NCBI Taxonomy" id="35525"/>
    <lineage>
        <taxon>Eukaryota</taxon>
        <taxon>Metazoa</taxon>
        <taxon>Ecdysozoa</taxon>
        <taxon>Arthropoda</taxon>
        <taxon>Crustacea</taxon>
        <taxon>Branchiopoda</taxon>
        <taxon>Diplostraca</taxon>
        <taxon>Cladocera</taxon>
        <taxon>Anomopoda</taxon>
        <taxon>Daphniidae</taxon>
        <taxon>Daphnia</taxon>
    </lineage>
</organism>
<accession>A0A164X9G5</accession>
<dbReference type="InterPro" id="IPR050975">
    <property type="entry name" value="Sleep_regulator"/>
</dbReference>
<dbReference type="AlphaFoldDB" id="A0A164X9G5"/>
<dbReference type="PANTHER" id="PTHR33562">
    <property type="entry name" value="ATILLA, ISOFORM B-RELATED-RELATED"/>
    <property type="match status" value="1"/>
</dbReference>
<feature type="region of interest" description="Disordered" evidence="3">
    <location>
        <begin position="33"/>
        <end position="59"/>
    </location>
</feature>
<feature type="region of interest" description="Disordered" evidence="3">
    <location>
        <begin position="119"/>
        <end position="153"/>
    </location>
</feature>
<dbReference type="CDD" id="cd23589">
    <property type="entry name" value="TFP_LU_ECD_Rtv"/>
    <property type="match status" value="1"/>
</dbReference>
<evidence type="ECO:0000256" key="1">
    <source>
        <dbReference type="ARBA" id="ARBA00022729"/>
    </source>
</evidence>
<keyword evidence="2" id="KW-0325">Glycoprotein</keyword>
<evidence type="ECO:0000256" key="3">
    <source>
        <dbReference type="SAM" id="MobiDB-lite"/>
    </source>
</evidence>